<organism evidence="1 2">
    <name type="scientific">Naganishia vaughanmartiniae</name>
    <dbReference type="NCBI Taxonomy" id="1424756"/>
    <lineage>
        <taxon>Eukaryota</taxon>
        <taxon>Fungi</taxon>
        <taxon>Dikarya</taxon>
        <taxon>Basidiomycota</taxon>
        <taxon>Agaricomycotina</taxon>
        <taxon>Tremellomycetes</taxon>
        <taxon>Filobasidiales</taxon>
        <taxon>Filobasidiaceae</taxon>
        <taxon>Naganishia</taxon>
    </lineage>
</organism>
<accession>A0ACC2WJ26</accession>
<name>A0ACC2WJ26_9TREE</name>
<dbReference type="Proteomes" id="UP001243375">
    <property type="component" value="Unassembled WGS sequence"/>
</dbReference>
<sequence length="108" mass="11678">MLAQSTRLIRPAASTARLAFVSMRFNSSSAGPTDATRSPVNPFPTARPSPSESKPQQSGIIPAEAEAQRVLQERRVQDEHERSGLTTSAPSVEIVAADVLNDAPREYF</sequence>
<keyword evidence="2" id="KW-1185">Reference proteome</keyword>
<dbReference type="EMBL" id="JASBWU010000030">
    <property type="protein sequence ID" value="KAJ9111478.1"/>
    <property type="molecule type" value="Genomic_DNA"/>
</dbReference>
<protein>
    <submittedName>
        <fullName evidence="1">Uncharacterized protein</fullName>
    </submittedName>
</protein>
<evidence type="ECO:0000313" key="2">
    <source>
        <dbReference type="Proteomes" id="UP001243375"/>
    </source>
</evidence>
<evidence type="ECO:0000313" key="1">
    <source>
        <dbReference type="EMBL" id="KAJ9111478.1"/>
    </source>
</evidence>
<gene>
    <name evidence="1" type="ORF">QFC22_006505</name>
</gene>
<proteinExistence type="predicted"/>
<reference evidence="1" key="1">
    <citation type="submission" date="2023-04" db="EMBL/GenBank/DDBJ databases">
        <title>Draft Genome sequencing of Naganishia species isolated from polar environments using Oxford Nanopore Technology.</title>
        <authorList>
            <person name="Leo P."/>
            <person name="Venkateswaran K."/>
        </authorList>
    </citation>
    <scope>NUCLEOTIDE SEQUENCE</scope>
    <source>
        <strain evidence="1">MNA-CCFEE 5425</strain>
    </source>
</reference>
<comment type="caution">
    <text evidence="1">The sequence shown here is derived from an EMBL/GenBank/DDBJ whole genome shotgun (WGS) entry which is preliminary data.</text>
</comment>